<dbReference type="GO" id="GO:0006890">
    <property type="term" value="P:retrograde vesicle-mediated transport, Golgi to endoplasmic reticulum"/>
    <property type="evidence" value="ECO:0007669"/>
    <property type="project" value="UniProtKB-UniRule"/>
</dbReference>
<dbReference type="PANTHER" id="PTHR10805">
    <property type="entry name" value="COATOMER SUBUNIT EPSILON"/>
    <property type="match status" value="1"/>
</dbReference>
<dbReference type="PIRSF" id="PIRSF016478">
    <property type="entry name" value="Coatomer_esu"/>
    <property type="match status" value="1"/>
</dbReference>
<dbReference type="GO" id="GO:0000139">
    <property type="term" value="C:Golgi membrane"/>
    <property type="evidence" value="ECO:0007669"/>
    <property type="project" value="UniProtKB-SubCell"/>
</dbReference>
<evidence type="ECO:0000256" key="6">
    <source>
        <dbReference type="ARBA" id="ARBA00022892"/>
    </source>
</evidence>
<name>A0A024U8Q9_9STRA</name>
<sequence>MSEPDDLFTLKNQFWVGNYRNAIQEATVLTHVSEATKLERDIYVYRSHLGLRNYAAVLTAIPDGVASISLNAIKLYATYLNGGDAEITLLTVREWLNSQHSENPHLLLVAGLIFMREHKFSDALSAFLKGKTLEHSMYAVLIYLKMDRVDLAEKHVADMQRIDEDATTTQLALSWTLVAKGGVACDEAALHFQELGDRFGASAWLLNGSAAAFMGLANFAEADRLLLEAVAKDPTFEDTYVNLIATAQHLKKGQDTIQQYLAQLQQVAPANAWLESYLRLESGFNRLAATYV</sequence>
<evidence type="ECO:0000313" key="12">
    <source>
        <dbReference type="EMBL" id="ETW02267.1"/>
    </source>
</evidence>
<dbReference type="GeneID" id="20082868"/>
<evidence type="ECO:0000313" key="13">
    <source>
        <dbReference type="EMBL" id="RHY35296.1"/>
    </source>
</evidence>
<dbReference type="STRING" id="157072.A0A024U8Q9"/>
<dbReference type="SUPFAM" id="SSF48452">
    <property type="entry name" value="TPR-like"/>
    <property type="match status" value="1"/>
</dbReference>
<dbReference type="GO" id="GO:0006888">
    <property type="term" value="P:endoplasmic reticulum to Golgi vesicle-mediated transport"/>
    <property type="evidence" value="ECO:0007669"/>
    <property type="project" value="TreeGrafter"/>
</dbReference>
<evidence type="ECO:0000256" key="2">
    <source>
        <dbReference type="ARBA" id="ARBA00004347"/>
    </source>
</evidence>
<dbReference type="GO" id="GO:0006891">
    <property type="term" value="P:intra-Golgi vesicle-mediated transport"/>
    <property type="evidence" value="ECO:0007669"/>
    <property type="project" value="TreeGrafter"/>
</dbReference>
<dbReference type="AlphaFoldDB" id="A0A024U8Q9"/>
<dbReference type="Gene3D" id="1.25.40.10">
    <property type="entry name" value="Tetratricopeptide repeat domain"/>
    <property type="match status" value="1"/>
</dbReference>
<comment type="subcellular location">
    <subcellularLocation>
        <location evidence="2">Cytoplasmic vesicle</location>
        <location evidence="2">COPI-coated vesicle membrane</location>
        <topology evidence="2">Peripheral membrane protein</topology>
        <orientation evidence="2">Cytoplasmic side</orientation>
    </subcellularLocation>
    <subcellularLocation>
        <location evidence="1">Golgi apparatus membrane</location>
        <topology evidence="1">Peripheral membrane protein</topology>
        <orientation evidence="1">Cytoplasmic side</orientation>
    </subcellularLocation>
</comment>
<dbReference type="RefSeq" id="XP_008868872.1">
    <property type="nucleotide sequence ID" value="XM_008870650.1"/>
</dbReference>
<keyword evidence="5 11" id="KW-0963">Cytoplasm</keyword>
<evidence type="ECO:0000256" key="4">
    <source>
        <dbReference type="ARBA" id="ARBA00022448"/>
    </source>
</evidence>
<dbReference type="VEuPathDB" id="FungiDB:H310_05818"/>
<keyword evidence="14" id="KW-1185">Reference proteome</keyword>
<evidence type="ECO:0000256" key="7">
    <source>
        <dbReference type="ARBA" id="ARBA00022927"/>
    </source>
</evidence>
<evidence type="ECO:0000256" key="10">
    <source>
        <dbReference type="ARBA" id="ARBA00023329"/>
    </source>
</evidence>
<evidence type="ECO:0000256" key="5">
    <source>
        <dbReference type="ARBA" id="ARBA00022490"/>
    </source>
</evidence>
<reference evidence="13 14" key="2">
    <citation type="submission" date="2018-08" db="EMBL/GenBank/DDBJ databases">
        <title>Aphanomyces genome sequencing and annotation.</title>
        <authorList>
            <person name="Minardi D."/>
            <person name="Oidtmann B."/>
            <person name="Van Der Giezen M."/>
            <person name="Studholme D.J."/>
        </authorList>
    </citation>
    <scope>NUCLEOTIDE SEQUENCE [LARGE SCALE GENOMIC DNA]</scope>
    <source>
        <strain evidence="13 14">NJM0002</strain>
    </source>
</reference>
<reference evidence="12" key="1">
    <citation type="submission" date="2013-12" db="EMBL/GenBank/DDBJ databases">
        <title>The Genome Sequence of Aphanomyces invadans NJM9701.</title>
        <authorList>
            <consortium name="The Broad Institute Genomics Platform"/>
            <person name="Russ C."/>
            <person name="Tyler B."/>
            <person name="van West P."/>
            <person name="Dieguez-Uribeondo J."/>
            <person name="Young S.K."/>
            <person name="Zeng Q."/>
            <person name="Gargeya S."/>
            <person name="Fitzgerald M."/>
            <person name="Abouelleil A."/>
            <person name="Alvarado L."/>
            <person name="Chapman S.B."/>
            <person name="Gainer-Dewar J."/>
            <person name="Goldberg J."/>
            <person name="Griggs A."/>
            <person name="Gujja S."/>
            <person name="Hansen M."/>
            <person name="Howarth C."/>
            <person name="Imamovic A."/>
            <person name="Ireland A."/>
            <person name="Larimer J."/>
            <person name="McCowan C."/>
            <person name="Murphy C."/>
            <person name="Pearson M."/>
            <person name="Poon T.W."/>
            <person name="Priest M."/>
            <person name="Roberts A."/>
            <person name="Saif S."/>
            <person name="Shea T."/>
            <person name="Sykes S."/>
            <person name="Wortman J."/>
            <person name="Nusbaum C."/>
            <person name="Birren B."/>
        </authorList>
    </citation>
    <scope>NUCLEOTIDE SEQUENCE [LARGE SCALE GENOMIC DNA]</scope>
    <source>
        <strain evidence="12">NJM9701</strain>
    </source>
</reference>
<comment type="similarity">
    <text evidence="3 11">Belongs to the COPE family.</text>
</comment>
<keyword evidence="8 11" id="KW-0333">Golgi apparatus</keyword>
<keyword evidence="4 11" id="KW-0813">Transport</keyword>
<keyword evidence="10 11" id="KW-0968">Cytoplasmic vesicle</keyword>
<dbReference type="EMBL" id="QUSY01000005">
    <property type="protein sequence ID" value="RHY35296.1"/>
    <property type="molecule type" value="Genomic_DNA"/>
</dbReference>
<keyword evidence="7 11" id="KW-0653">Protein transport</keyword>
<keyword evidence="9 11" id="KW-0472">Membrane</keyword>
<comment type="function">
    <text evidence="11">The coatomer is a cytosolic protein complex that binds to dilysine motifs and reversibly associates with Golgi non-clathrin-coated vesicles, which further mediate biosynthetic protein transport from the ER, via the Golgi up to the trans Golgi network. The coatomer complex is required for budding from Golgi membranes, and is essential for the retrograde Golgi-to-ER transport of dilysine-tagged proteins.</text>
</comment>
<dbReference type="EMBL" id="KI913961">
    <property type="protein sequence ID" value="ETW02267.1"/>
    <property type="molecule type" value="Genomic_DNA"/>
</dbReference>
<evidence type="ECO:0000313" key="14">
    <source>
        <dbReference type="Proteomes" id="UP000285060"/>
    </source>
</evidence>
<dbReference type="PANTHER" id="PTHR10805:SF0">
    <property type="entry name" value="COATOMER SUBUNIT EPSILON"/>
    <property type="match status" value="1"/>
</dbReference>
<protein>
    <recommendedName>
        <fullName evidence="11">Coatomer subunit epsilon</fullName>
    </recommendedName>
</protein>
<dbReference type="Pfam" id="PF04733">
    <property type="entry name" value="Coatomer_E"/>
    <property type="match status" value="1"/>
</dbReference>
<dbReference type="eggNOG" id="KOG3081">
    <property type="taxonomic scope" value="Eukaryota"/>
</dbReference>
<dbReference type="GO" id="GO:0005198">
    <property type="term" value="F:structural molecule activity"/>
    <property type="evidence" value="ECO:0007669"/>
    <property type="project" value="UniProtKB-UniRule"/>
</dbReference>
<evidence type="ECO:0000256" key="1">
    <source>
        <dbReference type="ARBA" id="ARBA00004255"/>
    </source>
</evidence>
<dbReference type="GO" id="GO:0030126">
    <property type="term" value="C:COPI vesicle coat"/>
    <property type="evidence" value="ECO:0007669"/>
    <property type="project" value="TreeGrafter"/>
</dbReference>
<dbReference type="GO" id="GO:0015031">
    <property type="term" value="P:protein transport"/>
    <property type="evidence" value="ECO:0007669"/>
    <property type="project" value="UniProtKB-UniRule"/>
</dbReference>
<evidence type="ECO:0000256" key="9">
    <source>
        <dbReference type="ARBA" id="ARBA00023136"/>
    </source>
</evidence>
<gene>
    <name evidence="13" type="ORF">DYB32_000240</name>
    <name evidence="12" type="ORF">H310_05818</name>
</gene>
<evidence type="ECO:0000256" key="3">
    <source>
        <dbReference type="ARBA" id="ARBA00008827"/>
    </source>
</evidence>
<dbReference type="InterPro" id="IPR006822">
    <property type="entry name" value="Coatomer_esu"/>
</dbReference>
<keyword evidence="6 11" id="KW-0931">ER-Golgi transport</keyword>
<evidence type="ECO:0000256" key="11">
    <source>
        <dbReference type="PIRNR" id="PIRNR016478"/>
    </source>
</evidence>
<evidence type="ECO:0000256" key="8">
    <source>
        <dbReference type="ARBA" id="ARBA00023034"/>
    </source>
</evidence>
<organism evidence="12">
    <name type="scientific">Aphanomyces invadans</name>
    <dbReference type="NCBI Taxonomy" id="157072"/>
    <lineage>
        <taxon>Eukaryota</taxon>
        <taxon>Sar</taxon>
        <taxon>Stramenopiles</taxon>
        <taxon>Oomycota</taxon>
        <taxon>Saprolegniomycetes</taxon>
        <taxon>Saprolegniales</taxon>
        <taxon>Verrucalvaceae</taxon>
        <taxon>Aphanomyces</taxon>
    </lineage>
</organism>
<accession>A0A024U8Q9</accession>
<dbReference type="Proteomes" id="UP000285060">
    <property type="component" value="Unassembled WGS sequence"/>
</dbReference>
<dbReference type="OrthoDB" id="310217at2759"/>
<proteinExistence type="inferred from homology"/>
<dbReference type="InterPro" id="IPR011990">
    <property type="entry name" value="TPR-like_helical_dom_sf"/>
</dbReference>